<name>A0ABP9AW26_9SPHI</name>
<dbReference type="Proteomes" id="UP001501411">
    <property type="component" value="Unassembled WGS sequence"/>
</dbReference>
<organism evidence="1 2">
    <name type="scientific">Olivibacter ginsenosidimutans</name>
    <dbReference type="NCBI Taxonomy" id="1176537"/>
    <lineage>
        <taxon>Bacteria</taxon>
        <taxon>Pseudomonadati</taxon>
        <taxon>Bacteroidota</taxon>
        <taxon>Sphingobacteriia</taxon>
        <taxon>Sphingobacteriales</taxon>
        <taxon>Sphingobacteriaceae</taxon>
        <taxon>Olivibacter</taxon>
    </lineage>
</organism>
<dbReference type="RefSeq" id="WP_345231047.1">
    <property type="nucleotide sequence ID" value="NZ_BAABIQ010000007.1"/>
</dbReference>
<dbReference type="EMBL" id="BAABIQ010000007">
    <property type="protein sequence ID" value="GAA4787069.1"/>
    <property type="molecule type" value="Genomic_DNA"/>
</dbReference>
<proteinExistence type="predicted"/>
<keyword evidence="2" id="KW-1185">Reference proteome</keyword>
<comment type="caution">
    <text evidence="1">The sequence shown here is derived from an EMBL/GenBank/DDBJ whole genome shotgun (WGS) entry which is preliminary data.</text>
</comment>
<accession>A0ABP9AW26</accession>
<reference evidence="2" key="1">
    <citation type="journal article" date="2019" name="Int. J. Syst. Evol. Microbiol.">
        <title>The Global Catalogue of Microorganisms (GCM) 10K type strain sequencing project: providing services to taxonomists for standard genome sequencing and annotation.</title>
        <authorList>
            <consortium name="The Broad Institute Genomics Platform"/>
            <consortium name="The Broad Institute Genome Sequencing Center for Infectious Disease"/>
            <person name="Wu L."/>
            <person name="Ma J."/>
        </authorList>
    </citation>
    <scope>NUCLEOTIDE SEQUENCE [LARGE SCALE GENOMIC DNA]</scope>
    <source>
        <strain evidence="2">JCM 18200</strain>
    </source>
</reference>
<evidence type="ECO:0000313" key="1">
    <source>
        <dbReference type="EMBL" id="GAA4787069.1"/>
    </source>
</evidence>
<evidence type="ECO:0000313" key="2">
    <source>
        <dbReference type="Proteomes" id="UP001501411"/>
    </source>
</evidence>
<gene>
    <name evidence="1" type="ORF">GCM10023231_14000</name>
</gene>
<protein>
    <submittedName>
        <fullName evidence="1">Uncharacterized protein</fullName>
    </submittedName>
</protein>
<sequence length="108" mass="12401">MSLSFAIFTVNRSVDGKSASKTWNGTWHGDVWKAIVHFRSIREDLQVQVFDCDFGIGIVKKGKPESMLSFDPREISAMSYEDLEKNRREFLNLKHVNNTALLSYLMSL</sequence>